<gene>
    <name evidence="4" type="ORF">CYMTET_49649</name>
</gene>
<evidence type="ECO:0000259" key="3">
    <source>
        <dbReference type="Pfam" id="PF14226"/>
    </source>
</evidence>
<dbReference type="PANTHER" id="PTHR47991">
    <property type="entry name" value="OXOGLUTARATE/IRON-DEPENDENT DIOXYGENASE"/>
    <property type="match status" value="1"/>
</dbReference>
<dbReference type="InterPro" id="IPR050295">
    <property type="entry name" value="Plant_2OG-oxidoreductases"/>
</dbReference>
<feature type="non-terminal residue" evidence="4">
    <location>
        <position position="229"/>
    </location>
</feature>
<proteinExistence type="predicted"/>
<dbReference type="InterPro" id="IPR026992">
    <property type="entry name" value="DIOX_N"/>
</dbReference>
<keyword evidence="5" id="KW-1185">Reference proteome</keyword>
<dbReference type="EMBL" id="LGRX02033622">
    <property type="protein sequence ID" value="KAK3240507.1"/>
    <property type="molecule type" value="Genomic_DNA"/>
</dbReference>
<dbReference type="Pfam" id="PF14226">
    <property type="entry name" value="DIOX_N"/>
    <property type="match status" value="1"/>
</dbReference>
<sequence length="229" mass="25818">MQSFQQVLFQEKYAAIVCDLPVPARRGPLAKGTKPCGARKSALSCLWRSASPFRSGRQPEKLLQASRRSDLACGNDNAQSITPEFQGVSLIDISSLVSAASSAEREECISQIRQACEHLGFFHVTGHGVEEHLIQEFQTATRQFFSLEKDEKNFVKRNADNSRGYFDDELTKQKLDWKEAFDFGAQDGSLDGRSDVDGFNQWPANPPQFRTVQTAYFKEMEKLSERLLQ</sequence>
<name>A0AAE0BRQ7_9CHLO</name>
<dbReference type="GO" id="GO:0046872">
    <property type="term" value="F:metal ion binding"/>
    <property type="evidence" value="ECO:0007669"/>
    <property type="project" value="UniProtKB-KW"/>
</dbReference>
<evidence type="ECO:0000313" key="5">
    <source>
        <dbReference type="Proteomes" id="UP001190700"/>
    </source>
</evidence>
<comment type="caution">
    <text evidence="4">The sequence shown here is derived from an EMBL/GenBank/DDBJ whole genome shotgun (WGS) entry which is preliminary data.</text>
</comment>
<dbReference type="Gene3D" id="2.60.120.330">
    <property type="entry name" value="B-lactam Antibiotic, Isopenicillin N Synthase, Chain"/>
    <property type="match status" value="1"/>
</dbReference>
<evidence type="ECO:0000256" key="2">
    <source>
        <dbReference type="ARBA" id="ARBA00023004"/>
    </source>
</evidence>
<reference evidence="4 5" key="1">
    <citation type="journal article" date="2015" name="Genome Biol. Evol.">
        <title>Comparative Genomics of a Bacterivorous Green Alga Reveals Evolutionary Causalities and Consequences of Phago-Mixotrophic Mode of Nutrition.</title>
        <authorList>
            <person name="Burns J.A."/>
            <person name="Paasch A."/>
            <person name="Narechania A."/>
            <person name="Kim E."/>
        </authorList>
    </citation>
    <scope>NUCLEOTIDE SEQUENCE [LARGE SCALE GENOMIC DNA]</scope>
    <source>
        <strain evidence="4 5">PLY_AMNH</strain>
    </source>
</reference>
<dbReference type="SUPFAM" id="SSF51197">
    <property type="entry name" value="Clavaminate synthase-like"/>
    <property type="match status" value="1"/>
</dbReference>
<dbReference type="AlphaFoldDB" id="A0AAE0BRQ7"/>
<dbReference type="InterPro" id="IPR027443">
    <property type="entry name" value="IPNS-like_sf"/>
</dbReference>
<evidence type="ECO:0000256" key="1">
    <source>
        <dbReference type="ARBA" id="ARBA00022723"/>
    </source>
</evidence>
<keyword evidence="2" id="KW-0408">Iron</keyword>
<evidence type="ECO:0000313" key="4">
    <source>
        <dbReference type="EMBL" id="KAK3240507.1"/>
    </source>
</evidence>
<accession>A0AAE0BRQ7</accession>
<keyword evidence="1" id="KW-0479">Metal-binding</keyword>
<feature type="domain" description="Non-haem dioxygenase N-terminal" evidence="3">
    <location>
        <begin position="89"/>
        <end position="205"/>
    </location>
</feature>
<protein>
    <recommendedName>
        <fullName evidence="3">Non-haem dioxygenase N-terminal domain-containing protein</fullName>
    </recommendedName>
</protein>
<organism evidence="4 5">
    <name type="scientific">Cymbomonas tetramitiformis</name>
    <dbReference type="NCBI Taxonomy" id="36881"/>
    <lineage>
        <taxon>Eukaryota</taxon>
        <taxon>Viridiplantae</taxon>
        <taxon>Chlorophyta</taxon>
        <taxon>Pyramimonadophyceae</taxon>
        <taxon>Pyramimonadales</taxon>
        <taxon>Pyramimonadaceae</taxon>
        <taxon>Cymbomonas</taxon>
    </lineage>
</organism>
<dbReference type="Proteomes" id="UP001190700">
    <property type="component" value="Unassembled WGS sequence"/>
</dbReference>